<reference evidence="1 2" key="1">
    <citation type="submission" date="2022-06" db="EMBL/GenBank/DDBJ databases">
        <title>Isolation of gut microbiota from human fecal samples.</title>
        <authorList>
            <person name="Pamer E.G."/>
            <person name="Barat B."/>
            <person name="Waligurski E."/>
            <person name="Medina S."/>
            <person name="Paddock L."/>
            <person name="Mostad J."/>
        </authorList>
    </citation>
    <scope>NUCLEOTIDE SEQUENCE [LARGE SCALE GENOMIC DNA]</scope>
    <source>
        <strain evidence="1 2">DFI.7.95</strain>
    </source>
</reference>
<protein>
    <submittedName>
        <fullName evidence="1">Antirestriction protein ArdA</fullName>
    </submittedName>
</protein>
<dbReference type="EMBL" id="JANGAC010000002">
    <property type="protein sequence ID" value="MCQ4922294.1"/>
    <property type="molecule type" value="Genomic_DNA"/>
</dbReference>
<keyword evidence="2" id="KW-1185">Reference proteome</keyword>
<dbReference type="RefSeq" id="WP_256310576.1">
    <property type="nucleotide sequence ID" value="NZ_JANGAC010000002.1"/>
</dbReference>
<proteinExistence type="predicted"/>
<evidence type="ECO:0000313" key="2">
    <source>
        <dbReference type="Proteomes" id="UP001524478"/>
    </source>
</evidence>
<dbReference type="Gene3D" id="1.10.10.1190">
    <property type="entry name" value="Antirestriction protein ArdA, domain 3"/>
    <property type="match status" value="1"/>
</dbReference>
<dbReference type="Pfam" id="PF07275">
    <property type="entry name" value="ArdA"/>
    <property type="match status" value="1"/>
</dbReference>
<gene>
    <name evidence="1" type="ORF">NE686_04300</name>
</gene>
<dbReference type="InterPro" id="IPR009899">
    <property type="entry name" value="ArdA"/>
</dbReference>
<accession>A0ABT1S746</accession>
<dbReference type="InterPro" id="IPR041893">
    <property type="entry name" value="ArdA_dom3"/>
</dbReference>
<evidence type="ECO:0000313" key="1">
    <source>
        <dbReference type="EMBL" id="MCQ4922294.1"/>
    </source>
</evidence>
<sequence>MNITIKKSNGENEKTRTIWFPMEEENLDKICSELGIEMTTEPNCCIENSMDRNFLNILHNKNCNIDELNYLMKRLDGFSQKEIERFYAASFAENPKTIAELINLSFNMHCYSLVSDFNNLEKVGKDLYLTEKQAVSTKELDELDGESYAMDVIKNNPSPIITSYGVLYKNSNVPEQVYNGKQFPPYLWKETIAAVQLTAKGENEYIYLPCSDLEVEKALMRLETPYLNDCEVAVDSHSFPDSILNIVSASTTSIIKVEALNNLAKHYSEMGNQDTRYFEKLMDHIKPRTIDEVFALAESMYEFELFDGIKDIESYGRYMICESGRFEYDPNLDEYIDFKRYGREKMAQEDGAFSNKGYIIYHGYNQKLANLLFENLGIMIPEDKELKTLKLYMPLTVTTYDIENDYGDRETLNEPMELGNYEIVDYIDEILEAIERDTLPEEKERGLMRYYDEHDSVNGKVAKYEFSVEMVDDELMGVAILTLNDDLTYKELGKIKENVIGQAADGWGEGFEQREISTDMGDVYISFWNSSKSWFIKTAEEMGINQNQIMGGMKFE</sequence>
<comment type="caution">
    <text evidence="1">The sequence shown here is derived from an EMBL/GenBank/DDBJ whole genome shotgun (WGS) entry which is preliminary data.</text>
</comment>
<organism evidence="1 2">
    <name type="scientific">Tissierella carlieri</name>
    <dbReference type="NCBI Taxonomy" id="689904"/>
    <lineage>
        <taxon>Bacteria</taxon>
        <taxon>Bacillati</taxon>
        <taxon>Bacillota</taxon>
        <taxon>Tissierellia</taxon>
        <taxon>Tissierellales</taxon>
        <taxon>Tissierellaceae</taxon>
        <taxon>Tissierella</taxon>
    </lineage>
</organism>
<dbReference type="Proteomes" id="UP001524478">
    <property type="component" value="Unassembled WGS sequence"/>
</dbReference>
<name>A0ABT1S746_9FIRM</name>